<keyword evidence="1" id="KW-0812">Transmembrane</keyword>
<evidence type="ECO:0000256" key="1">
    <source>
        <dbReference type="SAM" id="Phobius"/>
    </source>
</evidence>
<gene>
    <name evidence="2" type="ORF">POTOM_046583</name>
</gene>
<sequence length="222" mass="24518">MFSLAINFPTQKFLQAQSKAGVLAWIGFAALIMPIGVLYLFVNVFKWGLAGAAISYDVSGWVIALGQIWYFMAIIVLTGHLEDPIIAVGSLSICHYSGNSRNHFAMIFTGSKEMRKAVANLACLLGVIMMILNFKEQLTLPLRSSHAGVAVGGGWQALVAYINLLCYYIVGLPLGLLLGYKIKLHVKVFFFYQLDQTSIDLNIAEIQNSIVIMHGLKFAHFR</sequence>
<keyword evidence="3" id="KW-1185">Reference proteome</keyword>
<dbReference type="OrthoDB" id="2126698at2759"/>
<feature type="transmembrane region" description="Helical" evidence="1">
    <location>
        <begin position="61"/>
        <end position="81"/>
    </location>
</feature>
<evidence type="ECO:0000313" key="3">
    <source>
        <dbReference type="Proteomes" id="UP000886885"/>
    </source>
</evidence>
<accession>A0A8X7YEZ2</accession>
<dbReference type="EMBL" id="JAAWWB010000027">
    <property type="protein sequence ID" value="KAG6749531.1"/>
    <property type="molecule type" value="Genomic_DNA"/>
</dbReference>
<organism evidence="2 3">
    <name type="scientific">Populus tomentosa</name>
    <name type="common">Chinese white poplar</name>
    <dbReference type="NCBI Taxonomy" id="118781"/>
    <lineage>
        <taxon>Eukaryota</taxon>
        <taxon>Viridiplantae</taxon>
        <taxon>Streptophyta</taxon>
        <taxon>Embryophyta</taxon>
        <taxon>Tracheophyta</taxon>
        <taxon>Spermatophyta</taxon>
        <taxon>Magnoliopsida</taxon>
        <taxon>eudicotyledons</taxon>
        <taxon>Gunneridae</taxon>
        <taxon>Pentapetalae</taxon>
        <taxon>rosids</taxon>
        <taxon>fabids</taxon>
        <taxon>Malpighiales</taxon>
        <taxon>Salicaceae</taxon>
        <taxon>Saliceae</taxon>
        <taxon>Populus</taxon>
    </lineage>
</organism>
<name>A0A8X7YEZ2_POPTO</name>
<feature type="transmembrane region" description="Helical" evidence="1">
    <location>
        <begin position="117"/>
        <end position="134"/>
    </location>
</feature>
<keyword evidence="1" id="KW-1133">Transmembrane helix</keyword>
<feature type="transmembrane region" description="Helical" evidence="1">
    <location>
        <begin position="154"/>
        <end position="180"/>
    </location>
</feature>
<dbReference type="PANTHER" id="PTHR11206">
    <property type="entry name" value="MULTIDRUG RESISTANCE PROTEIN"/>
    <property type="match status" value="1"/>
</dbReference>
<proteinExistence type="predicted"/>
<feature type="transmembrane region" description="Helical" evidence="1">
    <location>
        <begin position="20"/>
        <end position="41"/>
    </location>
</feature>
<evidence type="ECO:0000313" key="2">
    <source>
        <dbReference type="EMBL" id="KAG6749531.1"/>
    </source>
</evidence>
<keyword evidence="1" id="KW-0472">Membrane</keyword>
<comment type="caution">
    <text evidence="2">The sequence shown here is derived from an EMBL/GenBank/DDBJ whole genome shotgun (WGS) entry which is preliminary data.</text>
</comment>
<dbReference type="Proteomes" id="UP000886885">
    <property type="component" value="Chromosome 14A"/>
</dbReference>
<protein>
    <submittedName>
        <fullName evidence="2">Uncharacterized protein</fullName>
    </submittedName>
</protein>
<reference evidence="2" key="1">
    <citation type="journal article" date="2020" name="bioRxiv">
        <title>Hybrid origin of Populus tomentosa Carr. identified through genome sequencing and phylogenomic analysis.</title>
        <authorList>
            <person name="An X."/>
            <person name="Gao K."/>
            <person name="Chen Z."/>
            <person name="Li J."/>
            <person name="Yang X."/>
            <person name="Yang X."/>
            <person name="Zhou J."/>
            <person name="Guo T."/>
            <person name="Zhao T."/>
            <person name="Huang S."/>
            <person name="Miao D."/>
            <person name="Khan W.U."/>
            <person name="Rao P."/>
            <person name="Ye M."/>
            <person name="Lei B."/>
            <person name="Liao W."/>
            <person name="Wang J."/>
            <person name="Ji L."/>
            <person name="Li Y."/>
            <person name="Guo B."/>
            <person name="Mustafa N.S."/>
            <person name="Li S."/>
            <person name="Yun Q."/>
            <person name="Keller S.R."/>
            <person name="Mao J."/>
            <person name="Zhang R."/>
            <person name="Strauss S.H."/>
        </authorList>
    </citation>
    <scope>NUCLEOTIDE SEQUENCE</scope>
    <source>
        <strain evidence="2">GM15</strain>
        <tissue evidence="2">Leaf</tissue>
    </source>
</reference>
<dbReference type="AlphaFoldDB" id="A0A8X7YEZ2"/>